<proteinExistence type="predicted"/>
<name>A0A0V0GXQ8_SOLCH</name>
<feature type="non-terminal residue" evidence="1">
    <location>
        <position position="1"/>
    </location>
</feature>
<sequence>FQTPIFHLRSLQPWRHLQVILNFNIELYRGHRIFIRASVLFKLLLSALEATTHGEVSKSFFEFKE</sequence>
<accession>A0A0V0GXQ8</accession>
<organism evidence="1">
    <name type="scientific">Solanum chacoense</name>
    <name type="common">Chaco potato</name>
    <dbReference type="NCBI Taxonomy" id="4108"/>
    <lineage>
        <taxon>Eukaryota</taxon>
        <taxon>Viridiplantae</taxon>
        <taxon>Streptophyta</taxon>
        <taxon>Embryophyta</taxon>
        <taxon>Tracheophyta</taxon>
        <taxon>Spermatophyta</taxon>
        <taxon>Magnoliopsida</taxon>
        <taxon>eudicotyledons</taxon>
        <taxon>Gunneridae</taxon>
        <taxon>Pentapetalae</taxon>
        <taxon>asterids</taxon>
        <taxon>lamiids</taxon>
        <taxon>Solanales</taxon>
        <taxon>Solanaceae</taxon>
        <taxon>Solanoideae</taxon>
        <taxon>Solaneae</taxon>
        <taxon>Solanum</taxon>
    </lineage>
</organism>
<protein>
    <submittedName>
        <fullName evidence="1">Putative ovule protein</fullName>
    </submittedName>
</protein>
<dbReference type="EMBL" id="GEDG01029143">
    <property type="protein sequence ID" value="JAP12733.1"/>
    <property type="molecule type" value="Transcribed_RNA"/>
</dbReference>
<reference evidence="1" key="1">
    <citation type="submission" date="2015-12" db="EMBL/GenBank/DDBJ databases">
        <title>Gene expression during late stages of embryo sac development: a critical building block for successful pollen-pistil interactions.</title>
        <authorList>
            <person name="Liu Y."/>
            <person name="Joly V."/>
            <person name="Sabar M."/>
            <person name="Matton D.P."/>
        </authorList>
    </citation>
    <scope>NUCLEOTIDE SEQUENCE</scope>
</reference>
<evidence type="ECO:0000313" key="1">
    <source>
        <dbReference type="EMBL" id="JAP12733.1"/>
    </source>
</evidence>
<dbReference type="AlphaFoldDB" id="A0A0V0GXQ8"/>